<organism evidence="1 2">
    <name type="scientific">Bacillus amyloliquefaciens</name>
    <name type="common">Bacillus velezensis</name>
    <dbReference type="NCBI Taxonomy" id="1390"/>
    <lineage>
        <taxon>Bacteria</taxon>
        <taxon>Bacillati</taxon>
        <taxon>Bacillota</taxon>
        <taxon>Bacilli</taxon>
        <taxon>Bacillales</taxon>
        <taxon>Bacillaceae</taxon>
        <taxon>Bacillus</taxon>
        <taxon>Bacillus amyloliquefaciens group</taxon>
    </lineage>
</organism>
<dbReference type="EMBL" id="MOEA01000004">
    <property type="protein sequence ID" value="OIK19768.1"/>
    <property type="molecule type" value="Genomic_DNA"/>
</dbReference>
<comment type="caution">
    <text evidence="1">The sequence shown here is derived from an EMBL/GenBank/DDBJ whole genome shotgun (WGS) entry which is preliminary data.</text>
</comment>
<dbReference type="Proteomes" id="UP000180036">
    <property type="component" value="Unassembled WGS sequence"/>
</dbReference>
<proteinExistence type="predicted"/>
<dbReference type="Pfam" id="PF18801">
    <property type="entry name" value="RapH_N"/>
    <property type="match status" value="1"/>
</dbReference>
<evidence type="ECO:0000313" key="1">
    <source>
        <dbReference type="EMBL" id="OIK19768.1"/>
    </source>
</evidence>
<dbReference type="InterPro" id="IPR011990">
    <property type="entry name" value="TPR-like_helical_dom_sf"/>
</dbReference>
<accession>A0AAP7N6E2</accession>
<sequence>MQQGFLKRSKIPYDLVTKKLNAWYMAIKSGLVDEAERIKVEAEAELANMEENQDALLYYQLLEFRHEIMLSYMKSKNMFKRIYMITRMKMTSFSLIEFYVV</sequence>
<dbReference type="Gene3D" id="1.25.40.10">
    <property type="entry name" value="Tetratricopeptide repeat domain"/>
    <property type="match status" value="1"/>
</dbReference>
<gene>
    <name evidence="1" type="ORF">BKP66_15660</name>
</gene>
<dbReference type="AlphaFoldDB" id="A0AAP7N6E2"/>
<evidence type="ECO:0000313" key="2">
    <source>
        <dbReference type="Proteomes" id="UP000180036"/>
    </source>
</evidence>
<reference evidence="1 2" key="1">
    <citation type="submission" date="2016-10" db="EMBL/GenBank/DDBJ databases">
        <authorList>
            <person name="Marach S."/>
            <person name="Prathuangwong S."/>
            <person name="Takikawa Y."/>
            <person name="Dohra H."/>
        </authorList>
    </citation>
    <scope>NUCLEOTIDE SEQUENCE [LARGE SCALE GENOMIC DNA]</scope>
    <source>
        <strain evidence="1 2">K2</strain>
    </source>
</reference>
<protein>
    <submittedName>
        <fullName evidence="1">Uncharacterized protein</fullName>
    </submittedName>
</protein>
<name>A0AAP7N6E2_BACAM</name>